<keyword evidence="3" id="KW-1185">Reference proteome</keyword>
<sequence>MWTTLPEALEDRKSRKEAGRSAVPCSAAAQVAAIDVPFRPVGAEGRCRASRPVRGLVNSERQQELPLAHTPPKTRLPRRRPFVDFERANIENDDFVTNACQEPSKVIDFIILSKYIPHAKPLKRPLWKCGPCANIGAHIIIMVDFSTLQNLNKP</sequence>
<name>A0A9Q1B8E2_9SAUR</name>
<proteinExistence type="predicted"/>
<dbReference type="AlphaFoldDB" id="A0A9Q1B8E2"/>
<organism evidence="2 3">
    <name type="scientific">Phrynocephalus forsythii</name>
    <dbReference type="NCBI Taxonomy" id="171643"/>
    <lineage>
        <taxon>Eukaryota</taxon>
        <taxon>Metazoa</taxon>
        <taxon>Chordata</taxon>
        <taxon>Craniata</taxon>
        <taxon>Vertebrata</taxon>
        <taxon>Euteleostomi</taxon>
        <taxon>Lepidosauria</taxon>
        <taxon>Squamata</taxon>
        <taxon>Bifurcata</taxon>
        <taxon>Unidentata</taxon>
        <taxon>Episquamata</taxon>
        <taxon>Toxicofera</taxon>
        <taxon>Iguania</taxon>
        <taxon>Acrodonta</taxon>
        <taxon>Agamidae</taxon>
        <taxon>Agaminae</taxon>
        <taxon>Phrynocephalus</taxon>
    </lineage>
</organism>
<evidence type="ECO:0000256" key="1">
    <source>
        <dbReference type="SAM" id="MobiDB-lite"/>
    </source>
</evidence>
<feature type="compositionally biased region" description="Basic and acidic residues" evidence="1">
    <location>
        <begin position="9"/>
        <end position="19"/>
    </location>
</feature>
<comment type="caution">
    <text evidence="2">The sequence shown here is derived from an EMBL/GenBank/DDBJ whole genome shotgun (WGS) entry which is preliminary data.</text>
</comment>
<accession>A0A9Q1B8E2</accession>
<protein>
    <submittedName>
        <fullName evidence="2">Uncharacterized protein</fullName>
    </submittedName>
</protein>
<dbReference type="EMBL" id="JAPFRF010000001">
    <property type="protein sequence ID" value="KAJ7344849.1"/>
    <property type="molecule type" value="Genomic_DNA"/>
</dbReference>
<evidence type="ECO:0000313" key="3">
    <source>
        <dbReference type="Proteomes" id="UP001142489"/>
    </source>
</evidence>
<reference evidence="2" key="1">
    <citation type="journal article" date="2023" name="DNA Res.">
        <title>Chromosome-level genome assembly of Phrynocephalus forsythii using third-generation DNA sequencing and Hi-C analysis.</title>
        <authorList>
            <person name="Qi Y."/>
            <person name="Zhao W."/>
            <person name="Zhao Y."/>
            <person name="Niu C."/>
            <person name="Cao S."/>
            <person name="Zhang Y."/>
        </authorList>
    </citation>
    <scope>NUCLEOTIDE SEQUENCE</scope>
    <source>
        <tissue evidence="2">Muscle</tissue>
    </source>
</reference>
<evidence type="ECO:0000313" key="2">
    <source>
        <dbReference type="EMBL" id="KAJ7344849.1"/>
    </source>
</evidence>
<feature type="region of interest" description="Disordered" evidence="1">
    <location>
        <begin position="1"/>
        <end position="21"/>
    </location>
</feature>
<dbReference type="Proteomes" id="UP001142489">
    <property type="component" value="Unassembled WGS sequence"/>
</dbReference>
<gene>
    <name evidence="2" type="ORF">JRQ81_000799</name>
</gene>